<evidence type="ECO:0008006" key="4">
    <source>
        <dbReference type="Google" id="ProtNLM"/>
    </source>
</evidence>
<protein>
    <recommendedName>
        <fullName evidence="4">Secreted protein</fullName>
    </recommendedName>
</protein>
<sequence>MMMIKSLFLVIFFAVISAENVEVNRGNVALVTGHRTARSPQQNNFQGFPNFAPPGFDASHIVSQNTDVGKNGFAQTTIYQSENGMGSSSTAFSRSGTTRAVSNYMTIILFLVIAKFIRN</sequence>
<reference evidence="3" key="1">
    <citation type="journal article" date="2015" name="Proc. Natl. Acad. Sci. U.S.A.">
        <title>Genome sequence of the Asian Tiger mosquito, Aedes albopictus, reveals insights into its biology, genetics, and evolution.</title>
        <authorList>
            <person name="Chen X.G."/>
            <person name="Jiang X."/>
            <person name="Gu J."/>
            <person name="Xu M."/>
            <person name="Wu Y."/>
            <person name="Deng Y."/>
            <person name="Zhang C."/>
            <person name="Bonizzoni M."/>
            <person name="Dermauw W."/>
            <person name="Vontas J."/>
            <person name="Armbruster P."/>
            <person name="Huang X."/>
            <person name="Yang Y."/>
            <person name="Zhang H."/>
            <person name="He W."/>
            <person name="Peng H."/>
            <person name="Liu Y."/>
            <person name="Wu K."/>
            <person name="Chen J."/>
            <person name="Lirakis M."/>
            <person name="Topalis P."/>
            <person name="Van Leeuwen T."/>
            <person name="Hall A.B."/>
            <person name="Jiang X."/>
            <person name="Thorpe C."/>
            <person name="Mueller R.L."/>
            <person name="Sun C."/>
            <person name="Waterhouse R.M."/>
            <person name="Yan G."/>
            <person name="Tu Z.J."/>
            <person name="Fang X."/>
            <person name="James A.A."/>
        </authorList>
    </citation>
    <scope>NUCLEOTIDE SEQUENCE [LARGE SCALE GENOMIC DNA]</scope>
    <source>
        <strain evidence="3">Foshan</strain>
    </source>
</reference>
<name>A0ABM1ZAD2_AEDAL</name>
<evidence type="ECO:0000313" key="3">
    <source>
        <dbReference type="Proteomes" id="UP000069940"/>
    </source>
</evidence>
<dbReference type="RefSeq" id="XP_019931999.3">
    <property type="nucleotide sequence ID" value="XM_020076440.3"/>
</dbReference>
<dbReference type="GeneID" id="109622208"/>
<reference evidence="2" key="2">
    <citation type="submission" date="2025-05" db="UniProtKB">
        <authorList>
            <consortium name="EnsemblMetazoa"/>
        </authorList>
    </citation>
    <scope>IDENTIFICATION</scope>
    <source>
        <strain evidence="2">Foshan</strain>
    </source>
</reference>
<accession>A0ABM1ZAD2</accession>
<evidence type="ECO:0000313" key="2">
    <source>
        <dbReference type="EnsemblMetazoa" id="AALFPA23_016575.P24190"/>
    </source>
</evidence>
<dbReference type="EnsemblMetazoa" id="AALFPA23_016575.R24190">
    <property type="protein sequence ID" value="AALFPA23_016575.P24190"/>
    <property type="gene ID" value="AALFPA23_016575"/>
</dbReference>
<evidence type="ECO:0000256" key="1">
    <source>
        <dbReference type="SAM" id="SignalP"/>
    </source>
</evidence>
<feature type="signal peptide" evidence="1">
    <location>
        <begin position="1"/>
        <end position="18"/>
    </location>
</feature>
<organism evidence="2 3">
    <name type="scientific">Aedes albopictus</name>
    <name type="common">Asian tiger mosquito</name>
    <name type="synonym">Stegomyia albopicta</name>
    <dbReference type="NCBI Taxonomy" id="7160"/>
    <lineage>
        <taxon>Eukaryota</taxon>
        <taxon>Metazoa</taxon>
        <taxon>Ecdysozoa</taxon>
        <taxon>Arthropoda</taxon>
        <taxon>Hexapoda</taxon>
        <taxon>Insecta</taxon>
        <taxon>Pterygota</taxon>
        <taxon>Neoptera</taxon>
        <taxon>Endopterygota</taxon>
        <taxon>Diptera</taxon>
        <taxon>Nematocera</taxon>
        <taxon>Culicoidea</taxon>
        <taxon>Culicidae</taxon>
        <taxon>Culicinae</taxon>
        <taxon>Aedini</taxon>
        <taxon>Aedes</taxon>
        <taxon>Stegomyia</taxon>
    </lineage>
</organism>
<dbReference type="Proteomes" id="UP000069940">
    <property type="component" value="Unassembled WGS sequence"/>
</dbReference>
<feature type="chain" id="PRO_5046810941" description="Secreted protein" evidence="1">
    <location>
        <begin position="19"/>
        <end position="119"/>
    </location>
</feature>
<proteinExistence type="predicted"/>
<keyword evidence="1" id="KW-0732">Signal</keyword>
<keyword evidence="3" id="KW-1185">Reference proteome</keyword>